<dbReference type="SMART" id="SM00567">
    <property type="entry name" value="EZ_HEAT"/>
    <property type="match status" value="6"/>
</dbReference>
<dbReference type="Proteomes" id="UP000094056">
    <property type="component" value="Unassembled WGS sequence"/>
</dbReference>
<protein>
    <submittedName>
        <fullName evidence="1">Heat repeat-containing PBS lyase</fullName>
    </submittedName>
</protein>
<dbReference type="PATRIC" id="fig|1872076.5.peg.5079"/>
<dbReference type="InterPro" id="IPR011989">
    <property type="entry name" value="ARM-like"/>
</dbReference>
<keyword evidence="1" id="KW-0456">Lyase</keyword>
<name>A0A1E3X4R6_9BACT</name>
<dbReference type="Gene3D" id="1.25.10.10">
    <property type="entry name" value="Leucine-rich Repeat Variant"/>
    <property type="match status" value="4"/>
</dbReference>
<dbReference type="GO" id="GO:0016491">
    <property type="term" value="F:oxidoreductase activity"/>
    <property type="evidence" value="ECO:0007669"/>
    <property type="project" value="TreeGrafter"/>
</dbReference>
<organism evidence="1 2">
    <name type="scientific">Candidatus Scalindua rubra</name>
    <dbReference type="NCBI Taxonomy" id="1872076"/>
    <lineage>
        <taxon>Bacteria</taxon>
        <taxon>Pseudomonadati</taxon>
        <taxon>Planctomycetota</taxon>
        <taxon>Candidatus Brocadiia</taxon>
        <taxon>Candidatus Brocadiales</taxon>
        <taxon>Candidatus Scalinduaceae</taxon>
        <taxon>Candidatus Scalindua</taxon>
    </lineage>
</organism>
<dbReference type="Pfam" id="PF13646">
    <property type="entry name" value="HEAT_2"/>
    <property type="match status" value="2"/>
</dbReference>
<evidence type="ECO:0000313" key="1">
    <source>
        <dbReference type="EMBL" id="ODS30640.1"/>
    </source>
</evidence>
<dbReference type="InterPro" id="IPR004155">
    <property type="entry name" value="PBS_lyase_HEAT"/>
</dbReference>
<evidence type="ECO:0000313" key="2">
    <source>
        <dbReference type="Proteomes" id="UP000094056"/>
    </source>
</evidence>
<comment type="caution">
    <text evidence="1">The sequence shown here is derived from an EMBL/GenBank/DDBJ whole genome shotgun (WGS) entry which is preliminary data.</text>
</comment>
<dbReference type="GO" id="GO:0016829">
    <property type="term" value="F:lyase activity"/>
    <property type="evidence" value="ECO:0007669"/>
    <property type="project" value="UniProtKB-KW"/>
</dbReference>
<dbReference type="Pfam" id="PF03130">
    <property type="entry name" value="HEAT_PBS"/>
    <property type="match status" value="1"/>
</dbReference>
<sequence>MVFCIGGSGKKIDNLIKELRHEDIETRFKAATALCNIGDSRAVEPLIAALKDENYGVRARAAKALGNIGDSQAVEPLTVALKDDDWFVRSQAAEALGNIGDRRAVEPLITALKDDDNFVRKETAIALAKIGDSRAVEPLIAVLKDDNVYVRSESLRALAKIGDSRAVEPLIAALNDTDRYVQMKKITSLEDLIVVRNGDGKDDDRNIRMEVVRVVVRALVRIGDKRVIAALVQALRDWYAGGVIASALEKLNWQPQSIENKVHYLVAKRDRYKLMQMWDRSKQILLKDIESNEYKVIENSLYAFIGIGKKEIIKDLITTLNREGTKTMAEAYLNCGNKELDDAARDWARRHGYSISTGPGAHPVGWGSWY</sequence>
<dbReference type="AlphaFoldDB" id="A0A1E3X4R6"/>
<dbReference type="InterPro" id="IPR016024">
    <property type="entry name" value="ARM-type_fold"/>
</dbReference>
<dbReference type="EMBL" id="MAYW01000194">
    <property type="protein sequence ID" value="ODS30640.1"/>
    <property type="molecule type" value="Genomic_DNA"/>
</dbReference>
<dbReference type="PANTHER" id="PTHR12697">
    <property type="entry name" value="PBS LYASE HEAT-LIKE PROTEIN"/>
    <property type="match status" value="1"/>
</dbReference>
<accession>A0A1E3X4R6</accession>
<dbReference type="PANTHER" id="PTHR12697:SF5">
    <property type="entry name" value="DEOXYHYPUSINE HYDROXYLASE"/>
    <property type="match status" value="1"/>
</dbReference>
<gene>
    <name evidence="1" type="ORF">SCARUB_04252</name>
</gene>
<dbReference type="SUPFAM" id="SSF48371">
    <property type="entry name" value="ARM repeat"/>
    <property type="match status" value="1"/>
</dbReference>
<proteinExistence type="predicted"/>
<reference evidence="1 2" key="1">
    <citation type="submission" date="2016-07" db="EMBL/GenBank/DDBJ databases">
        <title>Draft genome of Scalindua rubra, obtained from a brine-seawater interface in the Red Sea, sheds light on salt adaptation in anammox bacteria.</title>
        <authorList>
            <person name="Speth D.R."/>
            <person name="Lagkouvardos I."/>
            <person name="Wang Y."/>
            <person name="Qian P.-Y."/>
            <person name="Dutilh B.E."/>
            <person name="Jetten M.S."/>
        </authorList>
    </citation>
    <scope>NUCLEOTIDE SEQUENCE [LARGE SCALE GENOMIC DNA]</scope>
    <source>
        <strain evidence="1">BSI-1</strain>
    </source>
</reference>